<evidence type="ECO:0000256" key="17">
    <source>
        <dbReference type="ARBA" id="ARBA00023316"/>
    </source>
</evidence>
<comment type="subcellular location">
    <subcellularLocation>
        <location evidence="3 20">Cytoplasm</location>
    </subcellularLocation>
</comment>
<evidence type="ECO:0000256" key="6">
    <source>
        <dbReference type="ARBA" id="ARBA00012518"/>
    </source>
</evidence>
<evidence type="ECO:0000256" key="10">
    <source>
        <dbReference type="ARBA" id="ARBA00022630"/>
    </source>
</evidence>
<dbReference type="HAMAP" id="MF_00037">
    <property type="entry name" value="MurB"/>
    <property type="match status" value="1"/>
</dbReference>
<dbReference type="Gene3D" id="3.90.78.10">
    <property type="entry name" value="UDP-N-acetylenolpyruvoylglucosamine reductase, C-terminal domain"/>
    <property type="match status" value="1"/>
</dbReference>
<dbReference type="InterPro" id="IPR036635">
    <property type="entry name" value="MurB_C_sf"/>
</dbReference>
<dbReference type="GO" id="GO:0008762">
    <property type="term" value="F:UDP-N-acetylmuramate dehydrogenase activity"/>
    <property type="evidence" value="ECO:0007669"/>
    <property type="project" value="UniProtKB-UniRule"/>
</dbReference>
<reference evidence="22 23" key="1">
    <citation type="journal article" date="2015" name="Genome Announc.">
        <title>Complete genome sequence of Vibrio alginolyticus ATCC 17749.</title>
        <authorList>
            <person name="Liu X.F."/>
            <person name="Cao Y."/>
            <person name="Zhang H.L."/>
            <person name="Chen Y.J."/>
            <person name="Hu C.J."/>
        </authorList>
    </citation>
    <scope>NUCLEOTIDE SEQUENCE [LARGE SCALE GENOMIC DNA]</scope>
    <source>
        <strain evidence="23">ATCC 17749 / DSM 2171 / NBRC 15630 / NCIMB 1903 / NCTC 12160 / XII-53</strain>
    </source>
</reference>
<evidence type="ECO:0000313" key="23">
    <source>
        <dbReference type="Proteomes" id="UP000016714"/>
    </source>
</evidence>
<dbReference type="GO" id="GO:0051301">
    <property type="term" value="P:cell division"/>
    <property type="evidence" value="ECO:0007669"/>
    <property type="project" value="UniProtKB-KW"/>
</dbReference>
<evidence type="ECO:0000256" key="15">
    <source>
        <dbReference type="ARBA" id="ARBA00023002"/>
    </source>
</evidence>
<keyword evidence="13 20" id="KW-0133">Cell shape</keyword>
<keyword evidence="10 20" id="KW-0285">Flavoprotein</keyword>
<evidence type="ECO:0000256" key="5">
    <source>
        <dbReference type="ARBA" id="ARBA00010485"/>
    </source>
</evidence>
<keyword evidence="17 20" id="KW-0961">Cell wall biogenesis/degradation</keyword>
<feature type="active site" evidence="20">
    <location>
        <position position="170"/>
    </location>
</feature>
<keyword evidence="15 20" id="KW-0560">Oxidoreductase</keyword>
<evidence type="ECO:0000256" key="11">
    <source>
        <dbReference type="ARBA" id="ARBA00022827"/>
    </source>
</evidence>
<accession>A0A2I3CDW7</accession>
<evidence type="ECO:0000256" key="8">
    <source>
        <dbReference type="ARBA" id="ARBA00022490"/>
    </source>
</evidence>
<evidence type="ECO:0000256" key="1">
    <source>
        <dbReference type="ARBA" id="ARBA00001974"/>
    </source>
</evidence>
<evidence type="ECO:0000256" key="2">
    <source>
        <dbReference type="ARBA" id="ARBA00003921"/>
    </source>
</evidence>
<evidence type="ECO:0000256" key="18">
    <source>
        <dbReference type="ARBA" id="ARBA00031026"/>
    </source>
</evidence>
<keyword evidence="11 20" id="KW-0274">FAD</keyword>
<proteinExistence type="inferred from homology"/>
<evidence type="ECO:0000256" key="13">
    <source>
        <dbReference type="ARBA" id="ARBA00022960"/>
    </source>
</evidence>
<dbReference type="NCBIfam" id="NF010480">
    <property type="entry name" value="PRK13905.1"/>
    <property type="match status" value="1"/>
</dbReference>
<comment type="function">
    <text evidence="2 20">Cell wall formation.</text>
</comment>
<dbReference type="InterPro" id="IPR036318">
    <property type="entry name" value="FAD-bd_PCMH-like_sf"/>
</dbReference>
<evidence type="ECO:0000256" key="3">
    <source>
        <dbReference type="ARBA" id="ARBA00004496"/>
    </source>
</evidence>
<keyword evidence="9 20" id="KW-0132">Cell division</keyword>
<feature type="active site" description="Proton donor" evidence="20">
    <location>
        <position position="220"/>
    </location>
</feature>
<dbReference type="Gene3D" id="3.30.465.10">
    <property type="match status" value="1"/>
</dbReference>
<dbReference type="InterPro" id="IPR003170">
    <property type="entry name" value="MurB"/>
</dbReference>
<dbReference type="HOGENOM" id="CLU_035304_1_1_6"/>
<dbReference type="AlphaFoldDB" id="A0A2I3CDW7"/>
<evidence type="ECO:0000313" key="22">
    <source>
        <dbReference type="EMBL" id="AGV18231.1"/>
    </source>
</evidence>
<dbReference type="SUPFAM" id="SSF56176">
    <property type="entry name" value="FAD-binding/transporter-associated domain-like"/>
    <property type="match status" value="1"/>
</dbReference>
<dbReference type="InterPro" id="IPR016166">
    <property type="entry name" value="FAD-bd_PCMH"/>
</dbReference>
<dbReference type="GO" id="GO:0005829">
    <property type="term" value="C:cytosol"/>
    <property type="evidence" value="ECO:0007669"/>
    <property type="project" value="TreeGrafter"/>
</dbReference>
<dbReference type="UniPathway" id="UPA00219"/>
<keyword evidence="14 20" id="KW-0573">Peptidoglycan synthesis</keyword>
<dbReference type="Proteomes" id="UP000016714">
    <property type="component" value="Chromosome 1"/>
</dbReference>
<dbReference type="GO" id="GO:0071555">
    <property type="term" value="P:cell wall organization"/>
    <property type="evidence" value="ECO:0007669"/>
    <property type="project" value="UniProtKB-KW"/>
</dbReference>
<evidence type="ECO:0000256" key="7">
    <source>
        <dbReference type="ARBA" id="ARBA00015188"/>
    </source>
</evidence>
<dbReference type="PANTHER" id="PTHR21071">
    <property type="entry name" value="UDP-N-ACETYLENOLPYRUVOYLGLUCOSAMINE REDUCTASE"/>
    <property type="match status" value="1"/>
</dbReference>
<keyword evidence="8 20" id="KW-0963">Cytoplasm</keyword>
<dbReference type="Pfam" id="PF02873">
    <property type="entry name" value="MurB_C"/>
    <property type="match status" value="1"/>
</dbReference>
<dbReference type="EMBL" id="CP006718">
    <property type="protein sequence ID" value="AGV18231.1"/>
    <property type="molecule type" value="Genomic_DNA"/>
</dbReference>
<dbReference type="PANTHER" id="PTHR21071:SF4">
    <property type="entry name" value="UDP-N-ACETYLENOLPYRUVOYLGLUCOSAMINE REDUCTASE"/>
    <property type="match status" value="1"/>
</dbReference>
<sequence>MLRIFSLKMNIKENVSLSSFSHWKIGGKAKYLSIVNNEKEILEAIEFAKVRNLPWLVVGNTSNLLFSDSGFDGVLIKLDGKFKDISLSNDGVVNIGSACFTPTTVRKLIAKGFSGLEHLIGIPASFGGVIYMNAGSQRKSISSNILSVLSIDESGNIIERRVDKCAFDYRESCYQSLNEIILSCKLKLQPGCKIELRRKCLEILKERRMKFPRKEPSCGSVFVSNPKMYETIGPPGKVIEDVGLKGYKFGGAQISAMHANFIVNRGKASAIDVLTLIKLAYNEVYQKTGFRLKSEAIYITRSGEQYRADIVANNLKRFVEL</sequence>
<dbReference type="EC" id="1.3.1.98" evidence="6 20"/>
<evidence type="ECO:0000256" key="16">
    <source>
        <dbReference type="ARBA" id="ARBA00023306"/>
    </source>
</evidence>
<feature type="domain" description="FAD-binding PCMH-type" evidence="21">
    <location>
        <begin position="24"/>
        <end position="191"/>
    </location>
</feature>
<dbReference type="NCBIfam" id="TIGR00179">
    <property type="entry name" value="murB"/>
    <property type="match status" value="1"/>
</dbReference>
<evidence type="ECO:0000259" key="21">
    <source>
        <dbReference type="PROSITE" id="PS51387"/>
    </source>
</evidence>
<comment type="cofactor">
    <cofactor evidence="1 20">
        <name>FAD</name>
        <dbReference type="ChEBI" id="CHEBI:57692"/>
    </cofactor>
</comment>
<comment type="catalytic activity">
    <reaction evidence="19 20">
        <text>UDP-N-acetyl-alpha-D-muramate + NADP(+) = UDP-N-acetyl-3-O-(1-carboxyvinyl)-alpha-D-glucosamine + NADPH + H(+)</text>
        <dbReference type="Rhea" id="RHEA:12248"/>
        <dbReference type="ChEBI" id="CHEBI:15378"/>
        <dbReference type="ChEBI" id="CHEBI:57783"/>
        <dbReference type="ChEBI" id="CHEBI:58349"/>
        <dbReference type="ChEBI" id="CHEBI:68483"/>
        <dbReference type="ChEBI" id="CHEBI:70757"/>
        <dbReference type="EC" id="1.3.1.98"/>
    </reaction>
</comment>
<dbReference type="SUPFAM" id="SSF56194">
    <property type="entry name" value="Uridine diphospho-N-Acetylenolpyruvylglucosamine reductase, MurB, C-terminal domain"/>
    <property type="match status" value="1"/>
</dbReference>
<dbReference type="GO" id="GO:0071949">
    <property type="term" value="F:FAD binding"/>
    <property type="evidence" value="ECO:0007669"/>
    <property type="project" value="InterPro"/>
</dbReference>
<organism evidence="22 23">
    <name type="scientific">Vibrio alginolyticus (strain ATCC 17749 / DSM 2171 / NBRC 15630 / NCIMB 1903 / NCTC 12160 / XII-53)</name>
    <dbReference type="NCBI Taxonomy" id="1219076"/>
    <lineage>
        <taxon>Bacteria</taxon>
        <taxon>Pseudomonadati</taxon>
        <taxon>Pseudomonadota</taxon>
        <taxon>Gammaproteobacteria</taxon>
        <taxon>Vibrionales</taxon>
        <taxon>Vibrionaceae</taxon>
        <taxon>Vibrio</taxon>
    </lineage>
</organism>
<dbReference type="Gene3D" id="3.30.43.10">
    <property type="entry name" value="Uridine Diphospho-n-acetylenolpyruvylglucosamine Reductase, domain 2"/>
    <property type="match status" value="1"/>
</dbReference>
<dbReference type="GO" id="GO:0008360">
    <property type="term" value="P:regulation of cell shape"/>
    <property type="evidence" value="ECO:0007669"/>
    <property type="project" value="UniProtKB-KW"/>
</dbReference>
<protein>
    <recommendedName>
        <fullName evidence="7 20">UDP-N-acetylenolpyruvoylglucosamine reductase</fullName>
        <ecNumber evidence="6 20">1.3.1.98</ecNumber>
    </recommendedName>
    <alternativeName>
        <fullName evidence="18 20">UDP-N-acetylmuramate dehydrogenase</fullName>
    </alternativeName>
</protein>
<evidence type="ECO:0000256" key="19">
    <source>
        <dbReference type="ARBA" id="ARBA00048914"/>
    </source>
</evidence>
<dbReference type="InterPro" id="IPR006094">
    <property type="entry name" value="Oxid_FAD_bind_N"/>
</dbReference>
<dbReference type="InterPro" id="IPR016169">
    <property type="entry name" value="FAD-bd_PCMH_sub2"/>
</dbReference>
<keyword evidence="16 20" id="KW-0131">Cell cycle</keyword>
<dbReference type="InterPro" id="IPR011601">
    <property type="entry name" value="MurB_C"/>
</dbReference>
<comment type="similarity">
    <text evidence="5 20">Belongs to the MurB family.</text>
</comment>
<keyword evidence="12 20" id="KW-0521">NADP</keyword>
<evidence type="ECO:0000256" key="12">
    <source>
        <dbReference type="ARBA" id="ARBA00022857"/>
    </source>
</evidence>
<gene>
    <name evidence="20" type="primary">murB</name>
    <name evidence="22" type="ORF">N646_2419</name>
</gene>
<dbReference type="KEGG" id="vag:N646_2419"/>
<dbReference type="Pfam" id="PF01565">
    <property type="entry name" value="FAD_binding_4"/>
    <property type="match status" value="1"/>
</dbReference>
<evidence type="ECO:0000256" key="9">
    <source>
        <dbReference type="ARBA" id="ARBA00022618"/>
    </source>
</evidence>
<comment type="pathway">
    <text evidence="4 20">Cell wall biogenesis; peptidoglycan biosynthesis.</text>
</comment>
<dbReference type="GO" id="GO:0009252">
    <property type="term" value="P:peptidoglycan biosynthetic process"/>
    <property type="evidence" value="ECO:0007669"/>
    <property type="project" value="UniProtKB-UniRule"/>
</dbReference>
<evidence type="ECO:0000256" key="4">
    <source>
        <dbReference type="ARBA" id="ARBA00004752"/>
    </source>
</evidence>
<evidence type="ECO:0000256" key="14">
    <source>
        <dbReference type="ARBA" id="ARBA00022984"/>
    </source>
</evidence>
<dbReference type="PROSITE" id="PS51387">
    <property type="entry name" value="FAD_PCMH"/>
    <property type="match status" value="1"/>
</dbReference>
<name>A0A2I3CDW7_VIBAX</name>
<feature type="active site" evidence="20">
    <location>
        <position position="295"/>
    </location>
</feature>
<dbReference type="InterPro" id="IPR016167">
    <property type="entry name" value="FAD-bd_PCMH_sub1"/>
</dbReference>
<evidence type="ECO:0000256" key="20">
    <source>
        <dbReference type="HAMAP-Rule" id="MF_00037"/>
    </source>
</evidence>